<proteinExistence type="predicted"/>
<protein>
    <submittedName>
        <fullName evidence="2">Uncharacterized protein</fullName>
    </submittedName>
</protein>
<dbReference type="EMBL" id="JAGINS010000001">
    <property type="protein sequence ID" value="MBP2361659.1"/>
    <property type="molecule type" value="Genomic_DNA"/>
</dbReference>
<feature type="compositionally biased region" description="Basic and acidic residues" evidence="1">
    <location>
        <begin position="480"/>
        <end position="489"/>
    </location>
</feature>
<feature type="compositionally biased region" description="Low complexity" evidence="1">
    <location>
        <begin position="285"/>
        <end position="295"/>
    </location>
</feature>
<gene>
    <name evidence="2" type="ORF">JOF59_004059</name>
</gene>
<keyword evidence="3" id="KW-1185">Reference proteome</keyword>
<dbReference type="Proteomes" id="UP001519311">
    <property type="component" value="Unassembled WGS sequence"/>
</dbReference>
<name>A0ABS4VDD4_9ACTN</name>
<feature type="compositionally biased region" description="Gly residues" evidence="1">
    <location>
        <begin position="459"/>
        <end position="473"/>
    </location>
</feature>
<feature type="compositionally biased region" description="Low complexity" evidence="1">
    <location>
        <begin position="312"/>
        <end position="337"/>
    </location>
</feature>
<feature type="region of interest" description="Disordered" evidence="1">
    <location>
        <begin position="285"/>
        <end position="489"/>
    </location>
</feature>
<feature type="region of interest" description="Disordered" evidence="1">
    <location>
        <begin position="164"/>
        <end position="238"/>
    </location>
</feature>
<evidence type="ECO:0000313" key="3">
    <source>
        <dbReference type="Proteomes" id="UP001519311"/>
    </source>
</evidence>
<feature type="compositionally biased region" description="Gly residues" evidence="1">
    <location>
        <begin position="115"/>
        <end position="126"/>
    </location>
</feature>
<evidence type="ECO:0000256" key="1">
    <source>
        <dbReference type="SAM" id="MobiDB-lite"/>
    </source>
</evidence>
<evidence type="ECO:0000313" key="2">
    <source>
        <dbReference type="EMBL" id="MBP2361659.1"/>
    </source>
</evidence>
<reference evidence="2 3" key="1">
    <citation type="submission" date="2021-03" db="EMBL/GenBank/DDBJ databases">
        <title>Sequencing the genomes of 1000 actinobacteria strains.</title>
        <authorList>
            <person name="Klenk H.-P."/>
        </authorList>
    </citation>
    <scope>NUCLEOTIDE SEQUENCE [LARGE SCALE GENOMIC DNA]</scope>
    <source>
        <strain evidence="2 3">DSM 40843</strain>
    </source>
</reference>
<organism evidence="2 3">
    <name type="scientific">Streptomyces clavifer</name>
    <dbReference type="NCBI Taxonomy" id="68188"/>
    <lineage>
        <taxon>Bacteria</taxon>
        <taxon>Bacillati</taxon>
        <taxon>Actinomycetota</taxon>
        <taxon>Actinomycetes</taxon>
        <taxon>Kitasatosporales</taxon>
        <taxon>Streptomycetaceae</taxon>
        <taxon>Streptomyces</taxon>
    </lineage>
</organism>
<feature type="region of interest" description="Disordered" evidence="1">
    <location>
        <begin position="94"/>
        <end position="139"/>
    </location>
</feature>
<accession>A0ABS4VDD4</accession>
<comment type="caution">
    <text evidence="2">The sequence shown here is derived from an EMBL/GenBank/DDBJ whole genome shotgun (WGS) entry which is preliminary data.</text>
</comment>
<sequence>MTGPAVTALRTRCIRTTGGALFVVGAGAGDCEVRGAALRTPGRAGAPGTAARWTVAGEAPGTGAAARRRGAAAGALPTAAGAAGPVLTGDGVNPAAVTGRADPTSGATGMASDFGTGGASAGGAGTAEGTEAADDRCTGGRDLVGAARVREGRVAAGIRGGVPGAGWARGDRCTGGAPPGRPGPGASSAKGRTGRRLAEPVPAAGPPPDAGSDRVGLTGGTAEAAPGRRTGTAGSAARCTGTAAVGRAAPDPLVDTGRVELVVGASLFAPSPAEPLVSRTAAPGTVAPEAAAGPPATGPERRTAAEGAGSEGAPVRGPGAGTRPAAGSRRTDGSPVGRGPPPGPLGVRTAPGPADPGAASRCTGGEPTALPAVVPDTTAEFARVGTTGAPVVPGPATTPLARVPETEEPEETEGPEVLGRPGPGTGPVPVLVGRCPLDDAPSATARRCTGNAGAEAEGGATGPGAGRAGGAGRALGRPPAADERCMWGA</sequence>
<dbReference type="RefSeq" id="WP_209470622.1">
    <property type="nucleotide sequence ID" value="NZ_BMWJ01000003.1"/>
</dbReference>